<accession>A0A7W6ZUA9</accession>
<comment type="caution">
    <text evidence="1">The sequence shown here is derived from an EMBL/GenBank/DDBJ whole genome shotgun (WGS) entry which is preliminary data.</text>
</comment>
<evidence type="ECO:0000313" key="1">
    <source>
        <dbReference type="EMBL" id="MBB4568883.1"/>
    </source>
</evidence>
<name>A0A7W6ZUA9_9HYPH</name>
<protein>
    <submittedName>
        <fullName evidence="1">Uncharacterized protein</fullName>
    </submittedName>
</protein>
<sequence>MSEVRLVDRQFRIHAVRTYKPDGGNICGGTVLA</sequence>
<gene>
    <name evidence="1" type="ORF">GGE60_003002</name>
</gene>
<organism evidence="1 2">
    <name type="scientific">Rhizobium leucaenae</name>
    <dbReference type="NCBI Taxonomy" id="29450"/>
    <lineage>
        <taxon>Bacteria</taxon>
        <taxon>Pseudomonadati</taxon>
        <taxon>Pseudomonadota</taxon>
        <taxon>Alphaproteobacteria</taxon>
        <taxon>Hyphomicrobiales</taxon>
        <taxon>Rhizobiaceae</taxon>
        <taxon>Rhizobium/Agrobacterium group</taxon>
        <taxon>Rhizobium</taxon>
    </lineage>
</organism>
<proteinExistence type="predicted"/>
<evidence type="ECO:0000313" key="2">
    <source>
        <dbReference type="Proteomes" id="UP000543836"/>
    </source>
</evidence>
<dbReference type="AlphaFoldDB" id="A0A7W6ZUA9"/>
<dbReference type="Proteomes" id="UP000543836">
    <property type="component" value="Unassembled WGS sequence"/>
</dbReference>
<keyword evidence="2" id="KW-1185">Reference proteome</keyword>
<dbReference type="EMBL" id="JACIIG010000006">
    <property type="protein sequence ID" value="MBB4568883.1"/>
    <property type="molecule type" value="Genomic_DNA"/>
</dbReference>
<reference evidence="1 2" key="1">
    <citation type="submission" date="2020-08" db="EMBL/GenBank/DDBJ databases">
        <title>Genomic Encyclopedia of Type Strains, Phase IV (KMG-V): Genome sequencing to study the core and pangenomes of soil and plant-associated prokaryotes.</title>
        <authorList>
            <person name="Whitman W."/>
        </authorList>
    </citation>
    <scope>NUCLEOTIDE SEQUENCE [LARGE SCALE GENOMIC DNA]</scope>
    <source>
        <strain evidence="1 2">SEMIA 492</strain>
    </source>
</reference>